<evidence type="ECO:0000313" key="2">
    <source>
        <dbReference type="Proteomes" id="UP001569175"/>
    </source>
</evidence>
<dbReference type="EMBL" id="JBGOOL010000039">
    <property type="protein sequence ID" value="MEZ8054313.1"/>
    <property type="molecule type" value="Genomic_DNA"/>
</dbReference>
<dbReference type="Proteomes" id="UP001569175">
    <property type="component" value="Unassembled WGS sequence"/>
</dbReference>
<protein>
    <submittedName>
        <fullName evidence="1">Phage GP46 family protein</fullName>
    </submittedName>
</protein>
<reference evidence="1 2" key="1">
    <citation type="submission" date="2024-06" db="EMBL/GenBank/DDBJ databases">
        <authorList>
            <person name="Steensen K."/>
            <person name="Seneca J."/>
            <person name="Bartlau N."/>
            <person name="Yu A.X."/>
            <person name="Polz M.F."/>
        </authorList>
    </citation>
    <scope>NUCLEOTIDE SEQUENCE [LARGE SCALE GENOMIC DNA]</scope>
    <source>
        <strain evidence="1 2">1F9</strain>
    </source>
</reference>
<keyword evidence="2" id="KW-1185">Reference proteome</keyword>
<dbReference type="Pfam" id="PF07409">
    <property type="entry name" value="GP46"/>
    <property type="match status" value="1"/>
</dbReference>
<name>A0ABV4KPS7_9VIBR</name>
<proteinExistence type="predicted"/>
<organism evidence="1 2">
    <name type="scientific">Vibrio atlanticus</name>
    <dbReference type="NCBI Taxonomy" id="693153"/>
    <lineage>
        <taxon>Bacteria</taxon>
        <taxon>Pseudomonadati</taxon>
        <taxon>Pseudomonadota</taxon>
        <taxon>Gammaproteobacteria</taxon>
        <taxon>Vibrionales</taxon>
        <taxon>Vibrionaceae</taxon>
        <taxon>Vibrio</taxon>
    </lineage>
</organism>
<sequence length="156" mass="17155">MSVSIVFDMMKNTGISVSINGSEGGSVADDTVSALVLISLFTDARADTSDRLPDDSNDFRGWPGDTFYDAPWGSKLWLLYREKLTTDVRNRAVKYAEDALAWMLVDSGDGQMAKSVSVVGSIPRFQTLALSINITKPDNEVISLTVMKRWEAQRAV</sequence>
<dbReference type="InterPro" id="IPR010877">
    <property type="entry name" value="Phage_Mu_Gp46"/>
</dbReference>
<comment type="caution">
    <text evidence="1">The sequence shown here is derived from an EMBL/GenBank/DDBJ whole genome shotgun (WGS) entry which is preliminary data.</text>
</comment>
<evidence type="ECO:0000313" key="1">
    <source>
        <dbReference type="EMBL" id="MEZ8054313.1"/>
    </source>
</evidence>
<dbReference type="RefSeq" id="WP_102367771.1">
    <property type="nucleotide sequence ID" value="NZ_JBGOOL010000039.1"/>
</dbReference>
<gene>
    <name evidence="1" type="ORF">ACED57_14295</name>
</gene>
<accession>A0ABV4KPS7</accession>